<evidence type="ECO:0000313" key="1">
    <source>
        <dbReference type="EMBL" id="PXA66971.1"/>
    </source>
</evidence>
<evidence type="ECO:0008006" key="3">
    <source>
        <dbReference type="Google" id="ProtNLM"/>
    </source>
</evidence>
<reference evidence="1 2" key="1">
    <citation type="submission" date="2018-05" db="EMBL/GenBank/DDBJ databases">
        <title>Genetic diversity of glacier-inhabiting Cryobacterium bacteria in China and description of Cryobacterium mengkeensis sp. nov. and Arthrobacter glacialis sp. nov.</title>
        <authorList>
            <person name="Liu Q."/>
            <person name="Xin Y.-H."/>
        </authorList>
    </citation>
    <scope>NUCLEOTIDE SEQUENCE [LARGE SCALE GENOMIC DNA]</scope>
    <source>
        <strain evidence="1 2">GP3</strain>
    </source>
</reference>
<dbReference type="AlphaFoldDB" id="A0A2V3DWH2"/>
<keyword evidence="2" id="KW-1185">Reference proteome</keyword>
<dbReference type="Gene3D" id="3.40.50.1820">
    <property type="entry name" value="alpha/beta hydrolase"/>
    <property type="match status" value="1"/>
</dbReference>
<comment type="caution">
    <text evidence="1">The sequence shown here is derived from an EMBL/GenBank/DDBJ whole genome shotgun (WGS) entry which is preliminary data.</text>
</comment>
<evidence type="ECO:0000313" key="2">
    <source>
        <dbReference type="Proteomes" id="UP000246303"/>
    </source>
</evidence>
<dbReference type="RefSeq" id="WP_110105283.1">
    <property type="nucleotide sequence ID" value="NZ_JACBZZ010000001.1"/>
</dbReference>
<dbReference type="InterPro" id="IPR029058">
    <property type="entry name" value="AB_hydrolase_fold"/>
</dbReference>
<sequence>MAEEYKERTVFSVEGGPGSVSYTLAEIAGAGVELGQLARDMLSLVERIQAEWFWLNGAAAGAAPYPHGPLDALLNALWAGRRVQEDTAALARKTAQAGASYAAAEARNAAITARLESLAALRQGLHAGSLGPLALFGVAQNIATSLRKPGTGLRDVVEKILNDAGPYGAGLLGPGFGMAYLLSQLRGQGTSTPGVKQAFVLRKLFDTAGLAHPGHMVVRQLPAQEWDSAEPSFPSGHASSTEGRPWTVKASIEGLLDGSNDAYKYPPGSIGVVRVQRPDGTPVWLVHLPGTEDWSTVDSANPFDMEGNLEGLTAAQAEAFKQQEVLMQQLIKESLRAAGALPGEEVLLTGHSGGGIHAAAAAADPAFLAEVNVKMIVIAGAPARNAEVPASTAVLDLENEHDLVTAADFGPPAPTPNWVTVTSHRPPLPEGTDLGDILKEAHSLDNYLDDAAALDNPENSATDGSREAIKTILGAGVAGAAVAGTKWVFQGKDVDDQPRSGTKSEKGAGTKNKSEKSDRYKLGVR</sequence>
<organism evidence="1 2">
    <name type="scientific">Arthrobacter psychrochitiniphilus</name>
    <dbReference type="NCBI Taxonomy" id="291045"/>
    <lineage>
        <taxon>Bacteria</taxon>
        <taxon>Bacillati</taxon>
        <taxon>Actinomycetota</taxon>
        <taxon>Actinomycetes</taxon>
        <taxon>Micrococcales</taxon>
        <taxon>Micrococcaceae</taxon>
        <taxon>Arthrobacter</taxon>
    </lineage>
</organism>
<gene>
    <name evidence="1" type="ORF">CVS29_05340</name>
</gene>
<dbReference type="Proteomes" id="UP000246303">
    <property type="component" value="Unassembled WGS sequence"/>
</dbReference>
<protein>
    <recommendedName>
        <fullName evidence="3">Alpha/beta hydrolase</fullName>
    </recommendedName>
</protein>
<accession>A0A2V3DWH2</accession>
<proteinExistence type="predicted"/>
<dbReference type="OrthoDB" id="5095936at2"/>
<dbReference type="SUPFAM" id="SSF53474">
    <property type="entry name" value="alpha/beta-Hydrolases"/>
    <property type="match status" value="1"/>
</dbReference>
<dbReference type="EMBL" id="QHLZ01000002">
    <property type="protein sequence ID" value="PXA66971.1"/>
    <property type="molecule type" value="Genomic_DNA"/>
</dbReference>
<name>A0A2V3DWH2_9MICC</name>